<dbReference type="EMBL" id="PSQE01000008">
    <property type="protein sequence ID" value="RHN40001.1"/>
    <property type="molecule type" value="Genomic_DNA"/>
</dbReference>
<dbReference type="HOGENOM" id="CLU_1362247_0_0_1"/>
<feature type="region of interest" description="Disordered" evidence="1">
    <location>
        <begin position="91"/>
        <end position="201"/>
    </location>
</feature>
<reference evidence="2 5" key="1">
    <citation type="journal article" date="2011" name="Nature">
        <title>The Medicago genome provides insight into the evolution of rhizobial symbioses.</title>
        <authorList>
            <person name="Young N.D."/>
            <person name="Debelle F."/>
            <person name="Oldroyd G.E."/>
            <person name="Geurts R."/>
            <person name="Cannon S.B."/>
            <person name="Udvardi M.K."/>
            <person name="Benedito V.A."/>
            <person name="Mayer K.F."/>
            <person name="Gouzy J."/>
            <person name="Schoof H."/>
            <person name="Van de Peer Y."/>
            <person name="Proost S."/>
            <person name="Cook D.R."/>
            <person name="Meyers B.C."/>
            <person name="Spannagl M."/>
            <person name="Cheung F."/>
            <person name="De Mita S."/>
            <person name="Krishnakumar V."/>
            <person name="Gundlach H."/>
            <person name="Zhou S."/>
            <person name="Mudge J."/>
            <person name="Bharti A.K."/>
            <person name="Murray J.D."/>
            <person name="Naoumkina M.A."/>
            <person name="Rosen B."/>
            <person name="Silverstein K.A."/>
            <person name="Tang H."/>
            <person name="Rombauts S."/>
            <person name="Zhao P.X."/>
            <person name="Zhou P."/>
            <person name="Barbe V."/>
            <person name="Bardou P."/>
            <person name="Bechner M."/>
            <person name="Bellec A."/>
            <person name="Berger A."/>
            <person name="Berges H."/>
            <person name="Bidwell S."/>
            <person name="Bisseling T."/>
            <person name="Choisne N."/>
            <person name="Couloux A."/>
            <person name="Denny R."/>
            <person name="Deshpande S."/>
            <person name="Dai X."/>
            <person name="Doyle J.J."/>
            <person name="Dudez A.M."/>
            <person name="Farmer A.D."/>
            <person name="Fouteau S."/>
            <person name="Franken C."/>
            <person name="Gibelin C."/>
            <person name="Gish J."/>
            <person name="Goldstein S."/>
            <person name="Gonzalez A.J."/>
            <person name="Green P.J."/>
            <person name="Hallab A."/>
            <person name="Hartog M."/>
            <person name="Hua A."/>
            <person name="Humphray S.J."/>
            <person name="Jeong D.H."/>
            <person name="Jing Y."/>
            <person name="Jocker A."/>
            <person name="Kenton S.M."/>
            <person name="Kim D.J."/>
            <person name="Klee K."/>
            <person name="Lai H."/>
            <person name="Lang C."/>
            <person name="Lin S."/>
            <person name="Macmil S.L."/>
            <person name="Magdelenat G."/>
            <person name="Matthews L."/>
            <person name="McCorrison J."/>
            <person name="Monaghan E.L."/>
            <person name="Mun J.H."/>
            <person name="Najar F.Z."/>
            <person name="Nicholson C."/>
            <person name="Noirot C."/>
            <person name="O'Bleness M."/>
            <person name="Paule C.R."/>
            <person name="Poulain J."/>
            <person name="Prion F."/>
            <person name="Qin B."/>
            <person name="Qu C."/>
            <person name="Retzel E.F."/>
            <person name="Riddle C."/>
            <person name="Sallet E."/>
            <person name="Samain S."/>
            <person name="Samson N."/>
            <person name="Sanders I."/>
            <person name="Saurat O."/>
            <person name="Scarpelli C."/>
            <person name="Schiex T."/>
            <person name="Segurens B."/>
            <person name="Severin A.J."/>
            <person name="Sherrier D.J."/>
            <person name="Shi R."/>
            <person name="Sims S."/>
            <person name="Singer S.R."/>
            <person name="Sinharoy S."/>
            <person name="Sterck L."/>
            <person name="Viollet A."/>
            <person name="Wang B.B."/>
            <person name="Wang K."/>
            <person name="Wang M."/>
            <person name="Wang X."/>
            <person name="Warfsmann J."/>
            <person name="Weissenbach J."/>
            <person name="White D.D."/>
            <person name="White J.D."/>
            <person name="Wiley G.B."/>
            <person name="Wincker P."/>
            <person name="Xing Y."/>
            <person name="Yang L."/>
            <person name="Yao Z."/>
            <person name="Ying F."/>
            <person name="Zhai J."/>
            <person name="Zhou L."/>
            <person name="Zuber A."/>
            <person name="Denarie J."/>
            <person name="Dixon R.A."/>
            <person name="May G.D."/>
            <person name="Schwartz D.C."/>
            <person name="Rogers J."/>
            <person name="Quetier F."/>
            <person name="Town C.D."/>
            <person name="Roe B.A."/>
        </authorList>
    </citation>
    <scope>NUCLEOTIDE SEQUENCE [LARGE SCALE GENOMIC DNA]</scope>
    <source>
        <strain evidence="2">A17</strain>
        <strain evidence="4 5">cv. Jemalong A17</strain>
    </source>
</reference>
<dbReference type="Gramene" id="rna46090">
    <property type="protein sequence ID" value="RHN40001.1"/>
    <property type="gene ID" value="gene46090"/>
</dbReference>
<dbReference type="KEGG" id="mtr:11413711"/>
<dbReference type="PaxDb" id="3880-AET02101"/>
<evidence type="ECO:0000313" key="2">
    <source>
        <dbReference type="EMBL" id="AET02101.1"/>
    </source>
</evidence>
<evidence type="ECO:0000313" key="5">
    <source>
        <dbReference type="Proteomes" id="UP000002051"/>
    </source>
</evidence>
<keyword evidence="5" id="KW-1185">Reference proteome</keyword>
<name>G7LCN4_MEDTR</name>
<reference evidence="3" key="5">
    <citation type="journal article" date="2018" name="Nat. Plants">
        <title>Whole-genome landscape of Medicago truncatula symbiotic genes.</title>
        <authorList>
            <person name="Pecrix Y."/>
            <person name="Gamas P."/>
            <person name="Carrere S."/>
        </authorList>
    </citation>
    <scope>NUCLEOTIDE SEQUENCE</scope>
    <source>
        <tissue evidence="3">Leaves</tissue>
    </source>
</reference>
<dbReference type="Proteomes" id="UP000002051">
    <property type="component" value="Chromosome 8"/>
</dbReference>
<evidence type="ECO:0000256" key="1">
    <source>
        <dbReference type="SAM" id="MobiDB-lite"/>
    </source>
</evidence>
<evidence type="ECO:0000313" key="6">
    <source>
        <dbReference type="Proteomes" id="UP000265566"/>
    </source>
</evidence>
<feature type="region of interest" description="Disordered" evidence="1">
    <location>
        <begin position="1"/>
        <end position="37"/>
    </location>
</feature>
<dbReference type="AlphaFoldDB" id="G7LCN4"/>
<gene>
    <name evidence="4" type="primary">11413711</name>
    <name evidence="2" type="ordered locus">MTR_8g032290</name>
    <name evidence="3" type="ORF">MtrunA17_Chr8g0350011</name>
</gene>
<proteinExistence type="predicted"/>
<reference evidence="6" key="4">
    <citation type="journal article" date="2018" name="Nat. Plants">
        <title>Whole-genome landscape of Medicago truncatula symbiotic genes.</title>
        <authorList>
            <person name="Pecrix Y."/>
            <person name="Staton S.E."/>
            <person name="Sallet E."/>
            <person name="Lelandais-Briere C."/>
            <person name="Moreau S."/>
            <person name="Carrere S."/>
            <person name="Blein T."/>
            <person name="Jardinaud M.F."/>
            <person name="Latrasse D."/>
            <person name="Zouine M."/>
            <person name="Zahm M."/>
            <person name="Kreplak J."/>
            <person name="Mayjonade B."/>
            <person name="Satge C."/>
            <person name="Perez M."/>
            <person name="Cauet S."/>
            <person name="Marande W."/>
            <person name="Chantry-Darmon C."/>
            <person name="Lopez-Roques C."/>
            <person name="Bouchez O."/>
            <person name="Berard A."/>
            <person name="Debelle F."/>
            <person name="Munos S."/>
            <person name="Bendahmane A."/>
            <person name="Berges H."/>
            <person name="Niebel A."/>
            <person name="Buitink J."/>
            <person name="Frugier F."/>
            <person name="Benhamed M."/>
            <person name="Crespi M."/>
            <person name="Gouzy J."/>
            <person name="Gamas P."/>
        </authorList>
    </citation>
    <scope>NUCLEOTIDE SEQUENCE [LARGE SCALE GENOMIC DNA]</scope>
    <source>
        <strain evidence="6">cv. Jemalong A17</strain>
    </source>
</reference>
<dbReference type="OrthoDB" id="912322at2759"/>
<dbReference type="EMBL" id="CM001224">
    <property type="protein sequence ID" value="AET02101.1"/>
    <property type="molecule type" value="Genomic_DNA"/>
</dbReference>
<dbReference type="EnsemblPlants" id="AET02101">
    <property type="protein sequence ID" value="AET02101"/>
    <property type="gene ID" value="MTR_8g032290"/>
</dbReference>
<feature type="compositionally biased region" description="Low complexity" evidence="1">
    <location>
        <begin position="111"/>
        <end position="120"/>
    </location>
</feature>
<reference evidence="4" key="3">
    <citation type="submission" date="2015-04" db="UniProtKB">
        <authorList>
            <consortium name="EnsemblPlants"/>
        </authorList>
    </citation>
    <scope>IDENTIFICATION</scope>
    <source>
        <strain evidence="4">cv. Jemalong A17</strain>
    </source>
</reference>
<dbReference type="Proteomes" id="UP000265566">
    <property type="component" value="Chromosome 8"/>
</dbReference>
<reference evidence="2 5" key="2">
    <citation type="journal article" date="2014" name="BMC Genomics">
        <title>An improved genome release (version Mt4.0) for the model legume Medicago truncatula.</title>
        <authorList>
            <person name="Tang H."/>
            <person name="Krishnakumar V."/>
            <person name="Bidwell S."/>
            <person name="Rosen B."/>
            <person name="Chan A."/>
            <person name="Zhou S."/>
            <person name="Gentzbittel L."/>
            <person name="Childs K.L."/>
            <person name="Yandell M."/>
            <person name="Gundlach H."/>
            <person name="Mayer K.F."/>
            <person name="Schwartz D.C."/>
            <person name="Town C.D."/>
        </authorList>
    </citation>
    <scope>GENOME REANNOTATION</scope>
    <source>
        <strain evidence="4 5">cv. Jemalong A17</strain>
    </source>
</reference>
<evidence type="ECO:0008006" key="7">
    <source>
        <dbReference type="Google" id="ProtNLM"/>
    </source>
</evidence>
<accession>G7LCN4</accession>
<feature type="compositionally biased region" description="Polar residues" evidence="1">
    <location>
        <begin position="91"/>
        <end position="102"/>
    </location>
</feature>
<sequence>MAPKRKRSQPNGDESPSEGEESPPVGKVIPTGWDVNSEVQKDGSIKASYCCPDTEQYYNTYRRLIRYVSYAKKNQVGPYEPLLTSTKIRTPIVSSPRKTSAALSLPGGPRQSSSDSLAADQDSDDDSKSSSTTESGDVKEDEESVPKKDAAVFTELGTDAAVHQNTQERRMSSRPKKANTMLTGFVLSEEKKGEGRRRIRQ</sequence>
<protein>
    <recommendedName>
        <fullName evidence="7">MBD domain-containing protein</fullName>
    </recommendedName>
</protein>
<evidence type="ECO:0000313" key="3">
    <source>
        <dbReference type="EMBL" id="RHN40001.1"/>
    </source>
</evidence>
<organism evidence="2 5">
    <name type="scientific">Medicago truncatula</name>
    <name type="common">Barrel medic</name>
    <name type="synonym">Medicago tribuloides</name>
    <dbReference type="NCBI Taxonomy" id="3880"/>
    <lineage>
        <taxon>Eukaryota</taxon>
        <taxon>Viridiplantae</taxon>
        <taxon>Streptophyta</taxon>
        <taxon>Embryophyta</taxon>
        <taxon>Tracheophyta</taxon>
        <taxon>Spermatophyta</taxon>
        <taxon>Magnoliopsida</taxon>
        <taxon>eudicotyledons</taxon>
        <taxon>Gunneridae</taxon>
        <taxon>Pentapetalae</taxon>
        <taxon>rosids</taxon>
        <taxon>fabids</taxon>
        <taxon>Fabales</taxon>
        <taxon>Fabaceae</taxon>
        <taxon>Papilionoideae</taxon>
        <taxon>50 kb inversion clade</taxon>
        <taxon>NPAAA clade</taxon>
        <taxon>Hologalegina</taxon>
        <taxon>IRL clade</taxon>
        <taxon>Trifolieae</taxon>
        <taxon>Medicago</taxon>
    </lineage>
</organism>
<evidence type="ECO:0000313" key="4">
    <source>
        <dbReference type="EnsemblPlants" id="AET02101"/>
    </source>
</evidence>